<organism evidence="4 5">
    <name type="scientific">Candidatus Devosia phytovorans</name>
    <dbReference type="NCBI Taxonomy" id="3121372"/>
    <lineage>
        <taxon>Bacteria</taxon>
        <taxon>Pseudomonadati</taxon>
        <taxon>Pseudomonadota</taxon>
        <taxon>Alphaproteobacteria</taxon>
        <taxon>Hyphomicrobiales</taxon>
        <taxon>Devosiaceae</taxon>
        <taxon>Devosia</taxon>
    </lineage>
</organism>
<name>A0AAJ5VW65_9HYPH</name>
<dbReference type="InterPro" id="IPR006860">
    <property type="entry name" value="FecR"/>
</dbReference>
<proteinExistence type="predicted"/>
<feature type="transmembrane region" description="Helical" evidence="1">
    <location>
        <begin position="79"/>
        <end position="97"/>
    </location>
</feature>
<gene>
    <name evidence="4" type="ORF">P0Y65_07160</name>
</gene>
<feature type="domain" description="FecR N-terminal" evidence="3">
    <location>
        <begin position="11"/>
        <end position="52"/>
    </location>
</feature>
<dbReference type="Gene3D" id="2.60.120.1440">
    <property type="match status" value="1"/>
</dbReference>
<evidence type="ECO:0000259" key="3">
    <source>
        <dbReference type="Pfam" id="PF16220"/>
    </source>
</evidence>
<evidence type="ECO:0000313" key="4">
    <source>
        <dbReference type="EMBL" id="WEK06026.1"/>
    </source>
</evidence>
<keyword evidence="1" id="KW-0472">Membrane</keyword>
<dbReference type="Gene3D" id="3.55.50.30">
    <property type="match status" value="1"/>
</dbReference>
<keyword evidence="1" id="KW-0812">Transmembrane</keyword>
<accession>A0AAJ5VW65</accession>
<dbReference type="GO" id="GO:0016989">
    <property type="term" value="F:sigma factor antagonist activity"/>
    <property type="evidence" value="ECO:0007669"/>
    <property type="project" value="TreeGrafter"/>
</dbReference>
<dbReference type="PANTHER" id="PTHR30273">
    <property type="entry name" value="PERIPLASMIC SIGNAL SENSOR AND SIGMA FACTOR ACTIVATOR FECR-RELATED"/>
    <property type="match status" value="1"/>
</dbReference>
<dbReference type="PIRSF" id="PIRSF018266">
    <property type="entry name" value="FecR"/>
    <property type="match status" value="1"/>
</dbReference>
<dbReference type="AlphaFoldDB" id="A0AAJ5VW65"/>
<protein>
    <submittedName>
        <fullName evidence="4">FecR family protein</fullName>
    </submittedName>
</protein>
<sequence length="310" mass="33210">MHKPADVGLSDEAIDWIVRLQSGSANAADETAFDLWRNTSVDHELAAQEAEAIWHGIGLVGSAQDEATRRRRRNLTRRAALGGTALTLAGLFAYSMGMMRGLLADHVTGVGERLTVELADGSVVLMNSLTSLTVDFSVNRRHLTLGEGQAVFTVAHDPGRPFVVTAAGGETRALGTVFDIDMRTDGVVVTVLEGTVAVSEASHDGSTRVAINQQTDYGTGRGVQPAREVDAQAAIAWRRGKLVFNDRPLASVIAELRRHRSEPILILNPEIESLAITGVFDLSDPGAVLQAIAETLPVSVNEMPFVTILR</sequence>
<dbReference type="EMBL" id="CP119312">
    <property type="protein sequence ID" value="WEK06026.1"/>
    <property type="molecule type" value="Genomic_DNA"/>
</dbReference>
<reference evidence="4" key="1">
    <citation type="submission" date="2023-03" db="EMBL/GenBank/DDBJ databases">
        <title>Andean soil-derived lignocellulolytic bacterial consortium as a source of novel taxa and putative plastic-active enzymes.</title>
        <authorList>
            <person name="Diaz-Garcia L."/>
            <person name="Chuvochina M."/>
            <person name="Feuerriegel G."/>
            <person name="Bunk B."/>
            <person name="Sproer C."/>
            <person name="Streit W.R."/>
            <person name="Rodriguez L.M."/>
            <person name="Overmann J."/>
            <person name="Jimenez D.J."/>
        </authorList>
    </citation>
    <scope>NUCLEOTIDE SEQUENCE</scope>
    <source>
        <strain evidence="4">MAG 4196</strain>
    </source>
</reference>
<dbReference type="InterPro" id="IPR032623">
    <property type="entry name" value="FecR_N"/>
</dbReference>
<dbReference type="InterPro" id="IPR012373">
    <property type="entry name" value="Ferrdict_sens_TM"/>
</dbReference>
<evidence type="ECO:0000259" key="2">
    <source>
        <dbReference type="Pfam" id="PF04773"/>
    </source>
</evidence>
<dbReference type="Proteomes" id="UP001217476">
    <property type="component" value="Chromosome"/>
</dbReference>
<keyword evidence="1" id="KW-1133">Transmembrane helix</keyword>
<dbReference type="Pfam" id="PF16220">
    <property type="entry name" value="DUF4880"/>
    <property type="match status" value="1"/>
</dbReference>
<feature type="domain" description="FecR protein" evidence="2">
    <location>
        <begin position="105"/>
        <end position="196"/>
    </location>
</feature>
<dbReference type="Pfam" id="PF04773">
    <property type="entry name" value="FecR"/>
    <property type="match status" value="1"/>
</dbReference>
<evidence type="ECO:0000256" key="1">
    <source>
        <dbReference type="SAM" id="Phobius"/>
    </source>
</evidence>
<evidence type="ECO:0000313" key="5">
    <source>
        <dbReference type="Proteomes" id="UP001217476"/>
    </source>
</evidence>
<dbReference type="PANTHER" id="PTHR30273:SF2">
    <property type="entry name" value="PROTEIN FECR"/>
    <property type="match status" value="1"/>
</dbReference>